<dbReference type="GO" id="GO:0003677">
    <property type="term" value="F:DNA binding"/>
    <property type="evidence" value="ECO:0007669"/>
    <property type="project" value="UniProtKB-KW"/>
</dbReference>
<dbReference type="PROSITE" id="PS51077">
    <property type="entry name" value="HTH_ICLR"/>
    <property type="match status" value="1"/>
</dbReference>
<accession>A0A0F6AS27</accession>
<dbReference type="Pfam" id="PF09339">
    <property type="entry name" value="HTH_IclR"/>
    <property type="match status" value="1"/>
</dbReference>
<feature type="domain" description="IclR-ED" evidence="5">
    <location>
        <begin position="87"/>
        <end position="270"/>
    </location>
</feature>
<dbReference type="GeneID" id="93017986"/>
<evidence type="ECO:0000313" key="7">
    <source>
        <dbReference type="Proteomes" id="UP000002565"/>
    </source>
</evidence>
<organism evidence="6 7">
    <name type="scientific">Brucella abortus (strain S19)</name>
    <dbReference type="NCBI Taxonomy" id="430066"/>
    <lineage>
        <taxon>Bacteria</taxon>
        <taxon>Pseudomonadati</taxon>
        <taxon>Pseudomonadota</taxon>
        <taxon>Alphaproteobacteria</taxon>
        <taxon>Hyphomicrobiales</taxon>
        <taxon>Brucellaceae</taxon>
        <taxon>Brucella/Ochrobactrum group</taxon>
        <taxon>Brucella</taxon>
    </lineage>
</organism>
<dbReference type="Gene3D" id="1.10.10.10">
    <property type="entry name" value="Winged helix-like DNA-binding domain superfamily/Winged helix DNA-binding domain"/>
    <property type="match status" value="1"/>
</dbReference>
<dbReference type="PATRIC" id="fig|359391.4.peg.1718"/>
<evidence type="ECO:0000259" key="4">
    <source>
        <dbReference type="PROSITE" id="PS51077"/>
    </source>
</evidence>
<dbReference type="InterPro" id="IPR014757">
    <property type="entry name" value="Tscrpt_reg_IclR_C"/>
</dbReference>
<dbReference type="Proteomes" id="UP000002565">
    <property type="component" value="Chromosome 1"/>
</dbReference>
<proteinExistence type="predicted"/>
<dbReference type="SUPFAM" id="SSF55781">
    <property type="entry name" value="GAF domain-like"/>
    <property type="match status" value="1"/>
</dbReference>
<dbReference type="HOGENOM" id="CLU_062618_6_3_5"/>
<dbReference type="InterPro" id="IPR050707">
    <property type="entry name" value="HTH_MetabolicPath_Reg"/>
</dbReference>
<dbReference type="Pfam" id="PF01614">
    <property type="entry name" value="IclR_C"/>
    <property type="match status" value="1"/>
</dbReference>
<dbReference type="SUPFAM" id="SSF46785">
    <property type="entry name" value="Winged helix' DNA-binding domain"/>
    <property type="match status" value="1"/>
</dbReference>
<protein>
    <submittedName>
        <fullName evidence="6">Bacterial regulatory protein, IclR family</fullName>
    </submittedName>
</protein>
<dbReference type="SMART" id="SM00346">
    <property type="entry name" value="HTH_ICLR"/>
    <property type="match status" value="1"/>
</dbReference>
<dbReference type="InterPro" id="IPR036390">
    <property type="entry name" value="WH_DNA-bd_sf"/>
</dbReference>
<dbReference type="InterPro" id="IPR029016">
    <property type="entry name" value="GAF-like_dom_sf"/>
</dbReference>
<dbReference type="InterPro" id="IPR036388">
    <property type="entry name" value="WH-like_DNA-bd_sf"/>
</dbReference>
<dbReference type="InterPro" id="IPR005471">
    <property type="entry name" value="Tscrpt_reg_IclR_N"/>
</dbReference>
<dbReference type="KEGG" id="bmc:BAbS19_I15490"/>
<reference evidence="6 7" key="1">
    <citation type="journal article" date="2008" name="PLoS ONE">
        <title>Genome sequence of Brucella abortus vaccine strain S19 compared to virulent strains yields candidate virulence genes.</title>
        <authorList>
            <person name="Crasta O.R."/>
            <person name="Folkerts O."/>
            <person name="Fei Z."/>
            <person name="Mane S.P."/>
            <person name="Evans C."/>
            <person name="Martino-Catt S."/>
            <person name="Bricker B."/>
            <person name="Yu G."/>
            <person name="Du L."/>
            <person name="Sobral B.W."/>
        </authorList>
    </citation>
    <scope>NUCLEOTIDE SEQUENCE [LARGE SCALE GENOMIC DNA]</scope>
    <source>
        <strain evidence="6 7">S19</strain>
    </source>
</reference>
<dbReference type="EMBL" id="CP000887">
    <property type="protein sequence ID" value="ACD73033.1"/>
    <property type="molecule type" value="Genomic_DNA"/>
</dbReference>
<dbReference type="AlphaFoldDB" id="A0A0F6AS27"/>
<sequence>MDGDKMMIDAEGSLKLVPAVMRAAQILDQIARATQEGGKRSGEGMKLSELARQTALPKSSVHGLCQTLVHLKLLKLNGDGSFSMGPQSVRWANVFLAQSDIVEAFHEAVAEAVGLGAYTLTLSHLEGPEVIYLSCRNSSAPLGITFRIGMRVPAVFTATGKAMLAAMSPRELTQHLPSEWPGPVTPTSVSSLAALEKEMGEAVIKGYSLDNGQLREGMFCIGAAICDRPFHPVAGIALSMTAAEARPDIIEVMGKRVRALADNVAERMGWAAA</sequence>
<feature type="domain" description="HTH iclR-type" evidence="4">
    <location>
        <begin position="17"/>
        <end position="86"/>
    </location>
</feature>
<keyword evidence="2" id="KW-0238">DNA-binding</keyword>
<dbReference type="GO" id="GO:0045892">
    <property type="term" value="P:negative regulation of DNA-templated transcription"/>
    <property type="evidence" value="ECO:0007669"/>
    <property type="project" value="TreeGrafter"/>
</dbReference>
<dbReference type="RefSeq" id="WP_002964734.1">
    <property type="nucleotide sequence ID" value="NC_010742.1"/>
</dbReference>
<evidence type="ECO:0000259" key="5">
    <source>
        <dbReference type="PROSITE" id="PS51078"/>
    </source>
</evidence>
<evidence type="ECO:0000313" key="6">
    <source>
        <dbReference type="EMBL" id="ACD73033.1"/>
    </source>
</evidence>
<dbReference type="PANTHER" id="PTHR30136:SF24">
    <property type="entry name" value="HTH-TYPE TRANSCRIPTIONAL REPRESSOR ALLR"/>
    <property type="match status" value="1"/>
</dbReference>
<dbReference type="Gene3D" id="3.30.450.40">
    <property type="match status" value="1"/>
</dbReference>
<gene>
    <name evidence="6" type="ordered locus">BAbS19_I15490</name>
</gene>
<dbReference type="PROSITE" id="PS51078">
    <property type="entry name" value="ICLR_ED"/>
    <property type="match status" value="1"/>
</dbReference>
<evidence type="ECO:0000256" key="1">
    <source>
        <dbReference type="ARBA" id="ARBA00023015"/>
    </source>
</evidence>
<evidence type="ECO:0000256" key="2">
    <source>
        <dbReference type="ARBA" id="ARBA00023125"/>
    </source>
</evidence>
<evidence type="ECO:0000256" key="3">
    <source>
        <dbReference type="ARBA" id="ARBA00023163"/>
    </source>
</evidence>
<keyword evidence="3" id="KW-0804">Transcription</keyword>
<name>A0A0F6AS27_BRUA1</name>
<dbReference type="PANTHER" id="PTHR30136">
    <property type="entry name" value="HELIX-TURN-HELIX TRANSCRIPTIONAL REGULATOR, ICLR FAMILY"/>
    <property type="match status" value="1"/>
</dbReference>
<dbReference type="GO" id="GO:0003700">
    <property type="term" value="F:DNA-binding transcription factor activity"/>
    <property type="evidence" value="ECO:0007669"/>
    <property type="project" value="TreeGrafter"/>
</dbReference>
<keyword evidence="1" id="KW-0805">Transcription regulation</keyword>